<gene>
    <name evidence="1" type="ORF">SAMEA4873555_03951</name>
</gene>
<protein>
    <recommendedName>
        <fullName evidence="2">Host cell division inhibitor Icd-like protein</fullName>
    </recommendedName>
</protein>
<name>A0A486SXF6_KLEPN</name>
<accession>A0A486SXF6</accession>
<reference evidence="1" key="1">
    <citation type="submission" date="2019-03" db="EMBL/GenBank/DDBJ databases">
        <authorList>
            <consortium name="Pathogen Informatics"/>
        </authorList>
    </citation>
    <scope>NUCLEOTIDE SEQUENCE</scope>
    <source>
        <strain evidence="1">5012STDY7626354</strain>
    </source>
</reference>
<proteinExistence type="predicted"/>
<dbReference type="NCBIfam" id="NF033153">
    <property type="entry name" value="phage_ICD_like"/>
    <property type="match status" value="1"/>
</dbReference>
<evidence type="ECO:0000313" key="1">
    <source>
        <dbReference type="EMBL" id="VGM18413.1"/>
    </source>
</evidence>
<evidence type="ECO:0008006" key="2">
    <source>
        <dbReference type="Google" id="ProtNLM"/>
    </source>
</evidence>
<organism evidence="1">
    <name type="scientific">Klebsiella pneumoniae</name>
    <dbReference type="NCBI Taxonomy" id="573"/>
    <lineage>
        <taxon>Bacteria</taxon>
        <taxon>Pseudomonadati</taxon>
        <taxon>Pseudomonadota</taxon>
        <taxon>Gammaproteobacteria</taxon>
        <taxon>Enterobacterales</taxon>
        <taxon>Enterobacteriaceae</taxon>
        <taxon>Klebsiella/Raoultella group</taxon>
        <taxon>Klebsiella</taxon>
        <taxon>Klebsiella pneumoniae complex</taxon>
    </lineage>
</organism>
<sequence length="350" mass="39075">MLTLNKTKAALQSCQCHYEKPKQIKHTRVNAGGQRMSQRNSAPADFIQLLRQSPKVSFAYNSLTPLFFLTLGKKGGKSNPTLCFLFLQTDYRVSHIRALTIQYVEYAVATKKTIAIASRHLPRSVSGINHSSGSALAFLRCSDLSLRPQASSTHAEKLAPEFSAFSRSTLASISSIMSCGKRIFFVADFALTDFVAITLPQVGVGTPYIKKEYKNSLDVWPHFKLDWCGRTLFCRCGNSEARQCANTNRASDHKPLSEVTVMADNQSTQTRPEFTWLFLATPDHTPECTPVVLRFDADTEAKARAAFPGWDLVFAAKIRAQAPCRVAFFDYTTRRGWEFDSAAIQEVRHA</sequence>
<dbReference type="AlphaFoldDB" id="A0A486SXF6"/>
<dbReference type="EMBL" id="CAAHCY010000006">
    <property type="protein sequence ID" value="VGM18413.1"/>
    <property type="molecule type" value="Genomic_DNA"/>
</dbReference>